<proteinExistence type="predicted"/>
<gene>
    <name evidence="1" type="ORF">DZC73_03365</name>
</gene>
<dbReference type="Proteomes" id="UP000267464">
    <property type="component" value="Unassembled WGS sequence"/>
</dbReference>
<reference evidence="1 2" key="2">
    <citation type="submission" date="2018-12" db="EMBL/GenBank/DDBJ databases">
        <title>Rhizobacter gummiphilus sp. nov., a rubber-degrading bacterium isolated from the soil of a botanical garden in Japan.</title>
        <authorList>
            <person name="Shunsuke S.S."/>
        </authorList>
    </citation>
    <scope>NUCLEOTIDE SEQUENCE [LARGE SCALE GENOMIC DNA]</scope>
    <source>
        <strain evidence="1 2">S-16</strain>
    </source>
</reference>
<sequence length="229" mass="24100">MKCVVAISFATLFSQCSTGNTCDTTFEENFSQGVSGWVTGLSDYTDANKPTDAAWAFDTLPSPGSGSAYHLSLTNRSQDAMIWTKKLFTGLEPGVTYSFEVDVGVFTNASTGCADSSGATGADTHLMMLADTTEPSTTQLSDGTWRLNSDTLSGTTLTRTITDLGSISVGSGDCAHLTYAAKQVSGSLQHDVVAPSDGNVWVLMGVDAKYSGKIDVFFQTMKVSAKAQS</sequence>
<dbReference type="RefSeq" id="WP_124538768.1">
    <property type="nucleotide sequence ID" value="NZ_QUSW01000001.1"/>
</dbReference>
<dbReference type="AlphaFoldDB" id="A0A3N7K5B2"/>
<evidence type="ECO:0000313" key="2">
    <source>
        <dbReference type="Proteomes" id="UP000267464"/>
    </source>
</evidence>
<accession>A0A3N7K5B2</accession>
<protein>
    <submittedName>
        <fullName evidence="1">Uncharacterized protein</fullName>
    </submittedName>
</protein>
<evidence type="ECO:0000313" key="1">
    <source>
        <dbReference type="EMBL" id="RQP26095.1"/>
    </source>
</evidence>
<name>A0A3N7K5B2_9BURK</name>
<keyword evidence="2" id="KW-1185">Reference proteome</keyword>
<comment type="caution">
    <text evidence="1">The sequence shown here is derived from an EMBL/GenBank/DDBJ whole genome shotgun (WGS) entry which is preliminary data.</text>
</comment>
<dbReference type="EMBL" id="QUSW01000001">
    <property type="protein sequence ID" value="RQP26095.1"/>
    <property type="molecule type" value="Genomic_DNA"/>
</dbReference>
<organism evidence="1 2">
    <name type="scientific">Piscinibacter terrae</name>
    <dbReference type="NCBI Taxonomy" id="2496871"/>
    <lineage>
        <taxon>Bacteria</taxon>
        <taxon>Pseudomonadati</taxon>
        <taxon>Pseudomonadota</taxon>
        <taxon>Betaproteobacteria</taxon>
        <taxon>Burkholderiales</taxon>
        <taxon>Sphaerotilaceae</taxon>
        <taxon>Piscinibacter</taxon>
    </lineage>
</organism>
<reference evidence="1 2" key="1">
    <citation type="submission" date="2018-08" db="EMBL/GenBank/DDBJ databases">
        <authorList>
            <person name="Khan S.A."/>
            <person name="Jeon C.O."/>
            <person name="Chun B.H."/>
            <person name="Jeong S.E."/>
        </authorList>
    </citation>
    <scope>NUCLEOTIDE SEQUENCE [LARGE SCALE GENOMIC DNA]</scope>
    <source>
        <strain evidence="1 2">S-16</strain>
    </source>
</reference>
<dbReference type="OrthoDB" id="6382175at2"/>